<gene>
    <name evidence="10" type="ORF">Nans01_17010</name>
</gene>
<dbReference type="PANTHER" id="PTHR43071">
    <property type="entry name" value="2-AMINO-4-HYDROXY-6-HYDROXYMETHYLDIHYDROPTERIDINE PYROPHOSPHOKINASE"/>
    <property type="match status" value="1"/>
</dbReference>
<evidence type="ECO:0000259" key="9">
    <source>
        <dbReference type="PROSITE" id="PS00794"/>
    </source>
</evidence>
<dbReference type="PANTHER" id="PTHR43071:SF1">
    <property type="entry name" value="2-AMINO-4-HYDROXY-6-HYDROXYMETHYLDIHYDROPTERIDINE PYROPHOSPHOKINASE"/>
    <property type="match status" value="1"/>
</dbReference>
<evidence type="ECO:0000256" key="3">
    <source>
        <dbReference type="ARBA" id="ARBA00013253"/>
    </source>
</evidence>
<keyword evidence="5" id="KW-0547">Nucleotide-binding</keyword>
<dbReference type="InterPro" id="IPR035907">
    <property type="entry name" value="Hppk_sf"/>
</dbReference>
<name>A0A9W6P4S7_9ACTN</name>
<dbReference type="GO" id="GO:0046656">
    <property type="term" value="P:folic acid biosynthetic process"/>
    <property type="evidence" value="ECO:0007669"/>
    <property type="project" value="UniProtKB-KW"/>
</dbReference>
<evidence type="ECO:0000313" key="10">
    <source>
        <dbReference type="EMBL" id="GLU47350.1"/>
    </source>
</evidence>
<sequence length="177" mass="19828">MRTDWTQARRVVLSLGSNLGARMETLQGAIDSLFEARGLRLVELSPVYETAPVGGPEQDPYLNAVVVADTLLTLDTLLERTQGVEEAFHRLREVRWGPRTLDVDIIAYGDETRTDPELTVPHPRAHERVFVLQPWSDVQPDAEIAGRGPVRALLSDLDGQDGQDVRRRDDLVLRVPE</sequence>
<dbReference type="Pfam" id="PF01288">
    <property type="entry name" value="HPPK"/>
    <property type="match status" value="1"/>
</dbReference>
<accession>A0A9W6P4S7</accession>
<reference evidence="10" key="1">
    <citation type="submission" date="2023-02" db="EMBL/GenBank/DDBJ databases">
        <title>Nocardiopsis ansamitocini NBRC 112285.</title>
        <authorList>
            <person name="Ichikawa N."/>
            <person name="Sato H."/>
            <person name="Tonouchi N."/>
        </authorList>
    </citation>
    <scope>NUCLEOTIDE SEQUENCE</scope>
    <source>
        <strain evidence="10">NBRC 112285</strain>
    </source>
</reference>
<evidence type="ECO:0000256" key="1">
    <source>
        <dbReference type="ARBA" id="ARBA00000198"/>
    </source>
</evidence>
<dbReference type="Gene3D" id="3.30.70.560">
    <property type="entry name" value="7,8-Dihydro-6-hydroxymethylpterin-pyrophosphokinase HPPK"/>
    <property type="match status" value="1"/>
</dbReference>
<dbReference type="InterPro" id="IPR000550">
    <property type="entry name" value="Hppk"/>
</dbReference>
<dbReference type="RefSeq" id="WP_285758412.1">
    <property type="nucleotide sequence ID" value="NZ_BSQG01000002.1"/>
</dbReference>
<comment type="catalytic activity">
    <reaction evidence="1">
        <text>6-hydroxymethyl-7,8-dihydropterin + ATP = (7,8-dihydropterin-6-yl)methyl diphosphate + AMP + H(+)</text>
        <dbReference type="Rhea" id="RHEA:11412"/>
        <dbReference type="ChEBI" id="CHEBI:15378"/>
        <dbReference type="ChEBI" id="CHEBI:30616"/>
        <dbReference type="ChEBI" id="CHEBI:44841"/>
        <dbReference type="ChEBI" id="CHEBI:72950"/>
        <dbReference type="ChEBI" id="CHEBI:456215"/>
        <dbReference type="EC" id="2.7.6.3"/>
    </reaction>
</comment>
<dbReference type="PROSITE" id="PS00794">
    <property type="entry name" value="HPPK"/>
    <property type="match status" value="1"/>
</dbReference>
<evidence type="ECO:0000256" key="6">
    <source>
        <dbReference type="ARBA" id="ARBA00022777"/>
    </source>
</evidence>
<feature type="domain" description="7,8-dihydro-6-hydroxymethylpterin-pyrophosphokinase" evidence="9">
    <location>
        <begin position="95"/>
        <end position="106"/>
    </location>
</feature>
<evidence type="ECO:0000256" key="7">
    <source>
        <dbReference type="ARBA" id="ARBA00022840"/>
    </source>
</evidence>
<dbReference type="AlphaFoldDB" id="A0A9W6P4S7"/>
<dbReference type="GO" id="GO:0016301">
    <property type="term" value="F:kinase activity"/>
    <property type="evidence" value="ECO:0007669"/>
    <property type="project" value="UniProtKB-KW"/>
</dbReference>
<dbReference type="EC" id="2.7.6.3" evidence="3"/>
<keyword evidence="7" id="KW-0067">ATP-binding</keyword>
<protein>
    <recommendedName>
        <fullName evidence="3">2-amino-4-hydroxy-6-hydroxymethyldihydropteridine diphosphokinase</fullName>
        <ecNumber evidence="3">2.7.6.3</ecNumber>
    </recommendedName>
</protein>
<keyword evidence="11" id="KW-1185">Reference proteome</keyword>
<proteinExistence type="predicted"/>
<evidence type="ECO:0000256" key="2">
    <source>
        <dbReference type="ARBA" id="ARBA00005051"/>
    </source>
</evidence>
<evidence type="ECO:0000256" key="4">
    <source>
        <dbReference type="ARBA" id="ARBA00022679"/>
    </source>
</evidence>
<organism evidence="10 11">
    <name type="scientific">Nocardiopsis ansamitocini</name>
    <dbReference type="NCBI Taxonomy" id="1670832"/>
    <lineage>
        <taxon>Bacteria</taxon>
        <taxon>Bacillati</taxon>
        <taxon>Actinomycetota</taxon>
        <taxon>Actinomycetes</taxon>
        <taxon>Streptosporangiales</taxon>
        <taxon>Nocardiopsidaceae</taxon>
        <taxon>Nocardiopsis</taxon>
    </lineage>
</organism>
<dbReference type="NCBIfam" id="TIGR01498">
    <property type="entry name" value="folK"/>
    <property type="match status" value="1"/>
</dbReference>
<dbReference type="Proteomes" id="UP001165092">
    <property type="component" value="Unassembled WGS sequence"/>
</dbReference>
<evidence type="ECO:0000313" key="11">
    <source>
        <dbReference type="Proteomes" id="UP001165092"/>
    </source>
</evidence>
<comment type="pathway">
    <text evidence="2">Cofactor biosynthesis; tetrahydrofolate biosynthesis; 2-amino-4-hydroxy-6-hydroxymethyl-7,8-dihydropteridine diphosphate from 7,8-dihydroneopterin triphosphate: step 4/4.</text>
</comment>
<keyword evidence="8" id="KW-0289">Folate biosynthesis</keyword>
<keyword evidence="4" id="KW-0808">Transferase</keyword>
<keyword evidence="6" id="KW-0418">Kinase</keyword>
<dbReference type="GO" id="GO:0003848">
    <property type="term" value="F:2-amino-4-hydroxy-6-hydroxymethyldihydropteridine diphosphokinase activity"/>
    <property type="evidence" value="ECO:0007669"/>
    <property type="project" value="UniProtKB-EC"/>
</dbReference>
<evidence type="ECO:0000256" key="8">
    <source>
        <dbReference type="ARBA" id="ARBA00022909"/>
    </source>
</evidence>
<dbReference type="CDD" id="cd00483">
    <property type="entry name" value="HPPK"/>
    <property type="match status" value="1"/>
</dbReference>
<evidence type="ECO:0000256" key="5">
    <source>
        <dbReference type="ARBA" id="ARBA00022741"/>
    </source>
</evidence>
<dbReference type="GO" id="GO:0005524">
    <property type="term" value="F:ATP binding"/>
    <property type="evidence" value="ECO:0007669"/>
    <property type="project" value="UniProtKB-KW"/>
</dbReference>
<dbReference type="SUPFAM" id="SSF55083">
    <property type="entry name" value="6-hydroxymethyl-7,8-dihydropterin pyrophosphokinase, HPPK"/>
    <property type="match status" value="1"/>
</dbReference>
<comment type="caution">
    <text evidence="10">The sequence shown here is derived from an EMBL/GenBank/DDBJ whole genome shotgun (WGS) entry which is preliminary data.</text>
</comment>
<dbReference type="EMBL" id="BSQG01000002">
    <property type="protein sequence ID" value="GLU47350.1"/>
    <property type="molecule type" value="Genomic_DNA"/>
</dbReference>